<dbReference type="EMBL" id="JAMYRI010000025">
    <property type="protein sequence ID" value="MER9287862.1"/>
    <property type="molecule type" value="Genomic_DNA"/>
</dbReference>
<proteinExistence type="predicted"/>
<evidence type="ECO:0000313" key="2">
    <source>
        <dbReference type="Proteomes" id="UP001480082"/>
    </source>
</evidence>
<evidence type="ECO:0000313" key="1">
    <source>
        <dbReference type="EMBL" id="MER9287862.1"/>
    </source>
</evidence>
<keyword evidence="1" id="KW-0547">Nucleotide-binding</keyword>
<name>A0ACC6T7F4_9HYPH</name>
<protein>
    <submittedName>
        <fullName evidence="1">DEAD/DEAH box helicase</fullName>
    </submittedName>
</protein>
<keyword evidence="1" id="KW-0347">Helicase</keyword>
<comment type="caution">
    <text evidence="1">The sequence shown here is derived from an EMBL/GenBank/DDBJ whole genome shotgun (WGS) entry which is preliminary data.</text>
</comment>
<keyword evidence="1" id="KW-0378">Hydrolase</keyword>
<organism evidence="1 2">
    <name type="scientific">Mesorhizobium australicum</name>
    <dbReference type="NCBI Taxonomy" id="536018"/>
    <lineage>
        <taxon>Bacteria</taxon>
        <taxon>Pseudomonadati</taxon>
        <taxon>Pseudomonadota</taxon>
        <taxon>Alphaproteobacteria</taxon>
        <taxon>Hyphomicrobiales</taxon>
        <taxon>Phyllobacteriaceae</taxon>
        <taxon>Mesorhizobium</taxon>
    </lineage>
</organism>
<keyword evidence="1" id="KW-0067">ATP-binding</keyword>
<dbReference type="Proteomes" id="UP001480082">
    <property type="component" value="Unassembled WGS sequence"/>
</dbReference>
<gene>
    <name evidence="1" type="ORF">NKI81_28755</name>
</gene>
<sequence length="981" mass="108478">MSFSFQFKSFAAAGQITLTETRLFRQSPIRVERWSEVPKQLQSTVRQLVSLIEATKATTDGTVLIIPNEELLALPGALLARVGVPEVAGVVVSLELSGRVESPAGRINVSWEDPLSRKLNPRIEGILIETANGRGRLTGSIYGLLRAVDTYNDTFGLSDRIPHWQPVQEFLETLADSKVKVDRTLTSLRIYQAGAFALDVREAAGGPKFDPILMGPGKRLNLLDDIPESAPDDAGSDGLDLCDGEKDALLGPQDHGAFSKAFNADNLPTRPAYPIARNTYLVLEADLREALDLVKKIRGASGEERRAFLKNPRTYLASAFPHLGEMAGTLFVETQQYSERVRGLGLWEKPKLTWLARKSSGWLPEGFVIRIGETSVEVDEQGIADLAQAAERAAEADASMVSFQGVEYPKRDVEEALEGVRQQFDENGPSYETEPPASEDEPEKDRQVLLIDDHIEEAKHAQTQQRRMELPLVFPSDLVSTVPKEHQQRGFQWLVRAWAEGYPGVLLADDMGLGKTMQALSFLAWFRVNRAAISGPIRDIGGPVLIVAPTALLRNWQKEAETHLVGDALGECLEAFGSRLKYLKKPMVPGWTPEDALDVYTLRSADWILTTYETLATYHRAFARVAYSIVIFDEMQKIKAPDTINTHSAKTLNANFVIGLTGTPIENRIEDLWCIMDRVSPGYLGGLKAFSKTYGGESADALKELKQKLDQWVGKRPPVMLRRMKADHLPGLPDRKFDHHPSDMPGPQAAAYEAVVRAAKQQRGTKSDMLKTIHDLRGISLHPEGGGGIDVTDPHARRKWIEASARVRKTMDILRRIQAQDEKALVFIEDLAVQATFAAVVAEEFNLASIPPIINGSLDGDKRQAVVDKFQASKPGFGLMVLSPKAAGIGLTITAANHVVHLSRWWNPAVEDQCNDRAYRIGQEKPVTVHLPIARHPVFGESSFDVKLNALLERKRALSRDMLIPPIWDADIDDLFSATVG</sequence>
<keyword evidence="2" id="KW-1185">Reference proteome</keyword>
<reference evidence="1 2" key="1">
    <citation type="journal article" date="2024" name="Proc. Natl. Acad. Sci. U.S.A.">
        <title>The evolutionary genomics of adaptation to stress in wild rhizobium bacteria.</title>
        <authorList>
            <person name="Kehlet-Delgado H."/>
            <person name="Montoya A.P."/>
            <person name="Jensen K.T."/>
            <person name="Wendlandt C.E."/>
            <person name="Dexheimer C."/>
            <person name="Roberts M."/>
            <person name="Torres Martinez L."/>
            <person name="Friesen M.L."/>
            <person name="Griffitts J.S."/>
            <person name="Porter S.S."/>
        </authorList>
    </citation>
    <scope>NUCLEOTIDE SEQUENCE [LARGE SCALE GENOMIC DNA]</scope>
    <source>
        <strain evidence="1 2">M0468</strain>
    </source>
</reference>
<accession>A0ACC6T7F4</accession>